<evidence type="ECO:0000256" key="1">
    <source>
        <dbReference type="SAM" id="Phobius"/>
    </source>
</evidence>
<feature type="transmembrane region" description="Helical" evidence="1">
    <location>
        <begin position="226"/>
        <end position="245"/>
    </location>
</feature>
<feature type="transmembrane region" description="Helical" evidence="1">
    <location>
        <begin position="50"/>
        <end position="66"/>
    </location>
</feature>
<dbReference type="EMBL" id="JAVRRG010000051">
    <property type="protein sequence ID" value="KAK5092887.1"/>
    <property type="molecule type" value="Genomic_DNA"/>
</dbReference>
<evidence type="ECO:0000313" key="2">
    <source>
        <dbReference type="EMBL" id="KAK5092887.1"/>
    </source>
</evidence>
<proteinExistence type="predicted"/>
<keyword evidence="1" id="KW-0812">Transmembrane</keyword>
<dbReference type="PANTHER" id="PTHR39470">
    <property type="entry name" value="CHROMOSOME 10, WHOLE GENOME SHOTGUN SEQUENCE"/>
    <property type="match status" value="1"/>
</dbReference>
<organism evidence="2 3">
    <name type="scientific">Lithohypha guttulata</name>
    <dbReference type="NCBI Taxonomy" id="1690604"/>
    <lineage>
        <taxon>Eukaryota</taxon>
        <taxon>Fungi</taxon>
        <taxon>Dikarya</taxon>
        <taxon>Ascomycota</taxon>
        <taxon>Pezizomycotina</taxon>
        <taxon>Eurotiomycetes</taxon>
        <taxon>Chaetothyriomycetidae</taxon>
        <taxon>Chaetothyriales</taxon>
        <taxon>Trichomeriaceae</taxon>
        <taxon>Lithohypha</taxon>
    </lineage>
</organism>
<gene>
    <name evidence="2" type="ORF">LTR24_004801</name>
</gene>
<comment type="caution">
    <text evidence="2">The sequence shown here is derived from an EMBL/GenBank/DDBJ whole genome shotgun (WGS) entry which is preliminary data.</text>
</comment>
<reference evidence="2 3" key="1">
    <citation type="submission" date="2023-08" db="EMBL/GenBank/DDBJ databases">
        <title>Black Yeasts Isolated from many extreme environments.</title>
        <authorList>
            <person name="Coleine C."/>
            <person name="Stajich J.E."/>
            <person name="Selbmann L."/>
        </authorList>
    </citation>
    <scope>NUCLEOTIDE SEQUENCE [LARGE SCALE GENOMIC DNA]</scope>
    <source>
        <strain evidence="2 3">CCFEE 5885</strain>
    </source>
</reference>
<accession>A0ABR0KB33</accession>
<feature type="transmembrane region" description="Helical" evidence="1">
    <location>
        <begin position="12"/>
        <end position="29"/>
    </location>
</feature>
<evidence type="ECO:0000313" key="3">
    <source>
        <dbReference type="Proteomes" id="UP001345013"/>
    </source>
</evidence>
<sequence length="388" mass="42811">MSLLSSIKPFWPFLFTFVLPRAYGYLNALKTAYRTRPPPKPLPPRVDRSLNILFCSVVFFLAQSFRRGPDQDLVNVFSTTSTRLGVPSDVLFARLAMLRPNGILNDADQALRSALTTKESRMIYLTYGPSTLLDCSFCHPSQPQTYTLYSLPTTVFLPHLIHLIVLGVATSAALTSPLTATSRMRIVIPALLLLAIDIYLNTFFAFDPTLVSTRSPSPTSLFALLRTIRPLSICFLDVLSALYLWTTNTGRFILFPFLSDPNAANNTSIDTLQVQTQDLVRNSGVALQTVQAKLRAYSVARNTVNRDTNLKAAEDGYWREVTRREAELAVDEGGTATDNDEIYQDEEVQAAIARVYGQGGVDVPRARREADAFVDGVTQGLENAGGGS</sequence>
<name>A0ABR0KB33_9EURO</name>
<keyword evidence="3" id="KW-1185">Reference proteome</keyword>
<dbReference type="PANTHER" id="PTHR39470:SF1">
    <property type="entry name" value="CHORISMATE SYNTHASE PROTEIN"/>
    <property type="match status" value="1"/>
</dbReference>
<feature type="transmembrane region" description="Helical" evidence="1">
    <location>
        <begin position="156"/>
        <end position="174"/>
    </location>
</feature>
<feature type="transmembrane region" description="Helical" evidence="1">
    <location>
        <begin position="186"/>
        <end position="206"/>
    </location>
</feature>
<keyword evidence="1" id="KW-0472">Membrane</keyword>
<keyword evidence="1" id="KW-1133">Transmembrane helix</keyword>
<dbReference type="Proteomes" id="UP001345013">
    <property type="component" value="Unassembled WGS sequence"/>
</dbReference>
<protein>
    <submittedName>
        <fullName evidence="2">Uncharacterized protein</fullName>
    </submittedName>
</protein>